<evidence type="ECO:0000313" key="3">
    <source>
        <dbReference type="EMBL" id="KAJ8333604.1"/>
    </source>
</evidence>
<comment type="caution">
    <text evidence="3">The sequence shown here is derived from an EMBL/GenBank/DDBJ whole genome shotgun (WGS) entry which is preliminary data.</text>
</comment>
<gene>
    <name evidence="3" type="ORF">SKAU_G00416120</name>
</gene>
<dbReference type="InterPro" id="IPR008906">
    <property type="entry name" value="HATC_C_dom"/>
</dbReference>
<proteinExistence type="predicted"/>
<dbReference type="Proteomes" id="UP001152622">
    <property type="component" value="Chromosome 23"/>
</dbReference>
<dbReference type="SUPFAM" id="SSF53098">
    <property type="entry name" value="Ribonuclease H-like"/>
    <property type="match status" value="1"/>
</dbReference>
<dbReference type="AlphaFoldDB" id="A0A9Q1E7C0"/>
<feature type="region of interest" description="Disordered" evidence="1">
    <location>
        <begin position="267"/>
        <end position="297"/>
    </location>
</feature>
<accession>A0A9Q1E7C0</accession>
<reference evidence="3" key="1">
    <citation type="journal article" date="2023" name="Science">
        <title>Genome structures resolve the early diversification of teleost fishes.</title>
        <authorList>
            <person name="Parey E."/>
            <person name="Louis A."/>
            <person name="Montfort J."/>
            <person name="Bouchez O."/>
            <person name="Roques C."/>
            <person name="Iampietro C."/>
            <person name="Lluch J."/>
            <person name="Castinel A."/>
            <person name="Donnadieu C."/>
            <person name="Desvignes T."/>
            <person name="Floi Bucao C."/>
            <person name="Jouanno E."/>
            <person name="Wen M."/>
            <person name="Mejri S."/>
            <person name="Dirks R."/>
            <person name="Jansen H."/>
            <person name="Henkel C."/>
            <person name="Chen W.J."/>
            <person name="Zahm M."/>
            <person name="Cabau C."/>
            <person name="Klopp C."/>
            <person name="Thompson A.W."/>
            <person name="Robinson-Rechavi M."/>
            <person name="Braasch I."/>
            <person name="Lecointre G."/>
            <person name="Bobe J."/>
            <person name="Postlethwait J.H."/>
            <person name="Berthelot C."/>
            <person name="Roest Crollius H."/>
            <person name="Guiguen Y."/>
        </authorList>
    </citation>
    <scope>NUCLEOTIDE SEQUENCE</scope>
    <source>
        <strain evidence="3">WJC10195</strain>
    </source>
</reference>
<dbReference type="EMBL" id="JAINUF010000023">
    <property type="protein sequence ID" value="KAJ8333604.1"/>
    <property type="molecule type" value="Genomic_DNA"/>
</dbReference>
<dbReference type="OrthoDB" id="1607513at2759"/>
<dbReference type="InterPro" id="IPR012337">
    <property type="entry name" value="RNaseH-like_sf"/>
</dbReference>
<sequence length="403" mass="45330">MLADVIFPTRPHRRVDCPGTEGSDGLLELAGGETCLHYNGSNVVKAASLNKWTRLQCFGHRLHLAIENAMRDPRIDRAVGICKKLVSSFSYSWRRKKELAQAQKELKLPEHALKTECPTRWGSRQAMIERVLEQQRAISQVLSTDRKARHLIPTWQDTDVLEAINKSLRPLTEFTDALSSEKYVSVSFVKPVLHLFSSSILKVNDDDPGLTTTIKTKILSYLDEKYKDPGTQELLDMASALDPRFKLRYVSEDRVAPIQARLTSEMAASASMEMGPTDPHVETAEDAPSTSKKNKTLGSFFKTAEGTTPRSSPHQEQQAVASELQSYIQCANLDSEEDPLDWWREHQRLYPRLSKLTKKYLCIPATSSPSERVFSTGGNVVTCLRSSLKPENVDRLVFLAKNL</sequence>
<dbReference type="GO" id="GO:0046983">
    <property type="term" value="F:protein dimerization activity"/>
    <property type="evidence" value="ECO:0007669"/>
    <property type="project" value="InterPro"/>
</dbReference>
<name>A0A9Q1E7C0_SYNKA</name>
<dbReference type="PANTHER" id="PTHR46481">
    <property type="entry name" value="ZINC FINGER BED DOMAIN-CONTAINING PROTEIN 4"/>
    <property type="match status" value="1"/>
</dbReference>
<protein>
    <recommendedName>
        <fullName evidence="2">HAT C-terminal dimerisation domain-containing protein</fullName>
    </recommendedName>
</protein>
<evidence type="ECO:0000259" key="2">
    <source>
        <dbReference type="Pfam" id="PF05699"/>
    </source>
</evidence>
<dbReference type="Pfam" id="PF05699">
    <property type="entry name" value="Dimer_Tnp_hAT"/>
    <property type="match status" value="1"/>
</dbReference>
<dbReference type="PANTHER" id="PTHR46481:SF9">
    <property type="entry name" value="ZINC FINGER BED DOMAIN-CONTAINING PROTEIN 1-LIKE"/>
    <property type="match status" value="1"/>
</dbReference>
<dbReference type="InterPro" id="IPR052035">
    <property type="entry name" value="ZnF_BED_domain_contain"/>
</dbReference>
<feature type="domain" description="HAT C-terminal dimerisation" evidence="2">
    <location>
        <begin position="323"/>
        <end position="403"/>
    </location>
</feature>
<organism evidence="3 4">
    <name type="scientific">Synaphobranchus kaupii</name>
    <name type="common">Kaup's arrowtooth eel</name>
    <dbReference type="NCBI Taxonomy" id="118154"/>
    <lineage>
        <taxon>Eukaryota</taxon>
        <taxon>Metazoa</taxon>
        <taxon>Chordata</taxon>
        <taxon>Craniata</taxon>
        <taxon>Vertebrata</taxon>
        <taxon>Euteleostomi</taxon>
        <taxon>Actinopterygii</taxon>
        <taxon>Neopterygii</taxon>
        <taxon>Teleostei</taxon>
        <taxon>Anguilliformes</taxon>
        <taxon>Synaphobranchidae</taxon>
        <taxon>Synaphobranchus</taxon>
    </lineage>
</organism>
<evidence type="ECO:0000313" key="4">
    <source>
        <dbReference type="Proteomes" id="UP001152622"/>
    </source>
</evidence>
<evidence type="ECO:0000256" key="1">
    <source>
        <dbReference type="SAM" id="MobiDB-lite"/>
    </source>
</evidence>
<keyword evidence="4" id="KW-1185">Reference proteome</keyword>